<evidence type="ECO:0000313" key="4">
    <source>
        <dbReference type="Proteomes" id="UP001500575"/>
    </source>
</evidence>
<keyword evidence="4" id="KW-1185">Reference proteome</keyword>
<comment type="caution">
    <text evidence="3">The sequence shown here is derived from an EMBL/GenBank/DDBJ whole genome shotgun (WGS) entry which is preliminary data.</text>
</comment>
<dbReference type="Pfam" id="PF01370">
    <property type="entry name" value="Epimerase"/>
    <property type="match status" value="2"/>
</dbReference>
<evidence type="ECO:0000259" key="2">
    <source>
        <dbReference type="Pfam" id="PF01370"/>
    </source>
</evidence>
<evidence type="ECO:0000313" key="3">
    <source>
        <dbReference type="EMBL" id="GAA2115208.1"/>
    </source>
</evidence>
<dbReference type="PRINTS" id="PR01713">
    <property type="entry name" value="NUCEPIMERASE"/>
</dbReference>
<dbReference type="SUPFAM" id="SSF51735">
    <property type="entry name" value="NAD(P)-binding Rossmann-fold domains"/>
    <property type="match status" value="1"/>
</dbReference>
<proteinExistence type="inferred from homology"/>
<dbReference type="InterPro" id="IPR036291">
    <property type="entry name" value="NAD(P)-bd_dom_sf"/>
</dbReference>
<dbReference type="InterPro" id="IPR001509">
    <property type="entry name" value="Epimerase_deHydtase"/>
</dbReference>
<sequence>MSPSSSGAATGRTVLVTGGAGFIGCALAERLAAAADRWVVVDDLHPQVHASRARPDALTEAAELVVADVTDPHTWDTVLDDVRPDVVVHLAAETGTAQSLSESSRHALVNVVGTTQLLDGLTRVAHLPQHVVLTSSRAVYGEGTWQRADGTTYQPAGRTHAQLAAAQWDFPGARHLASSVLSTTPNPGNVYGATKLAQEHVLAAWTGSHDVDLSVLRLQNVYGAGQSLTNPYTGIVTLFSRLARKGTSIPLYEDGEITRDFVHIDDVADALAAAIADPPADGRRALDIGSGERTTIRDLATVIASFHSAPAPHVTGEFRDGDVRHAACDVSPALRELGWAPRVSLAEGIGRLQEWMADRLDPVEG</sequence>
<evidence type="ECO:0000256" key="1">
    <source>
        <dbReference type="ARBA" id="ARBA00007637"/>
    </source>
</evidence>
<protein>
    <submittedName>
        <fullName evidence="3">dTDP-L-rhamnose 4-epimerase</fullName>
    </submittedName>
</protein>
<feature type="domain" description="NAD-dependent epimerase/dehydratase" evidence="2">
    <location>
        <begin position="14"/>
        <end position="155"/>
    </location>
</feature>
<dbReference type="Proteomes" id="UP001500575">
    <property type="component" value="Unassembled WGS sequence"/>
</dbReference>
<name>A0ABP5JB02_9ACTN</name>
<organism evidence="3 4">
    <name type="scientific">Nocardioides bigeumensis</name>
    <dbReference type="NCBI Taxonomy" id="433657"/>
    <lineage>
        <taxon>Bacteria</taxon>
        <taxon>Bacillati</taxon>
        <taxon>Actinomycetota</taxon>
        <taxon>Actinomycetes</taxon>
        <taxon>Propionibacteriales</taxon>
        <taxon>Nocardioidaceae</taxon>
        <taxon>Nocardioides</taxon>
    </lineage>
</organism>
<dbReference type="Gene3D" id="3.40.50.720">
    <property type="entry name" value="NAD(P)-binding Rossmann-like Domain"/>
    <property type="match status" value="1"/>
</dbReference>
<reference evidence="4" key="1">
    <citation type="journal article" date="2019" name="Int. J. Syst. Evol. Microbiol.">
        <title>The Global Catalogue of Microorganisms (GCM) 10K type strain sequencing project: providing services to taxonomists for standard genome sequencing and annotation.</title>
        <authorList>
            <consortium name="The Broad Institute Genomics Platform"/>
            <consortium name="The Broad Institute Genome Sequencing Center for Infectious Disease"/>
            <person name="Wu L."/>
            <person name="Ma J."/>
        </authorList>
    </citation>
    <scope>NUCLEOTIDE SEQUENCE [LARGE SCALE GENOMIC DNA]</scope>
    <source>
        <strain evidence="4">JCM 16021</strain>
    </source>
</reference>
<dbReference type="PANTHER" id="PTHR43000">
    <property type="entry name" value="DTDP-D-GLUCOSE 4,6-DEHYDRATASE-RELATED"/>
    <property type="match status" value="1"/>
</dbReference>
<gene>
    <name evidence="3" type="primary">wbiB</name>
    <name evidence="3" type="ORF">GCM10009843_04320</name>
</gene>
<accession>A0ABP5JB02</accession>
<feature type="domain" description="NAD-dependent epimerase/dehydratase" evidence="2">
    <location>
        <begin position="181"/>
        <end position="281"/>
    </location>
</feature>
<dbReference type="RefSeq" id="WP_344301959.1">
    <property type="nucleotide sequence ID" value="NZ_BAAAQQ010000002.1"/>
</dbReference>
<comment type="similarity">
    <text evidence="1">Belongs to the NAD(P)-dependent epimerase/dehydratase family.</text>
</comment>
<dbReference type="EMBL" id="BAAAQQ010000002">
    <property type="protein sequence ID" value="GAA2115208.1"/>
    <property type="molecule type" value="Genomic_DNA"/>
</dbReference>